<comment type="caution">
    <text evidence="2">The sequence shown here is derived from an EMBL/GenBank/DDBJ whole genome shotgun (WGS) entry which is preliminary data.</text>
</comment>
<proteinExistence type="predicted"/>
<feature type="signal peptide" evidence="1">
    <location>
        <begin position="1"/>
        <end position="18"/>
    </location>
</feature>
<name>A0A7C9TMZ0_9BURK</name>
<keyword evidence="1" id="KW-0732">Signal</keyword>
<evidence type="ECO:0000313" key="2">
    <source>
        <dbReference type="EMBL" id="NDY93722.1"/>
    </source>
</evidence>
<feature type="chain" id="PRO_5028881808" evidence="1">
    <location>
        <begin position="19"/>
        <end position="261"/>
    </location>
</feature>
<dbReference type="EMBL" id="JAAGOH010000045">
    <property type="protein sequence ID" value="NDY93722.1"/>
    <property type="molecule type" value="Genomic_DNA"/>
</dbReference>
<evidence type="ECO:0000256" key="1">
    <source>
        <dbReference type="SAM" id="SignalP"/>
    </source>
</evidence>
<reference evidence="2 3" key="1">
    <citation type="submission" date="2020-02" db="EMBL/GenBank/DDBJ databases">
        <title>Ideonella bacterium strain TBM-1.</title>
        <authorList>
            <person name="Chen W.-M."/>
        </authorList>
    </citation>
    <scope>NUCLEOTIDE SEQUENCE [LARGE SCALE GENOMIC DNA]</scope>
    <source>
        <strain evidence="2 3">TBM-1</strain>
    </source>
</reference>
<evidence type="ECO:0000313" key="3">
    <source>
        <dbReference type="Proteomes" id="UP000484255"/>
    </source>
</evidence>
<sequence length="261" mass="26919">MRTSLLLALGLIATAAQAAPTVYDNFAAGAIDPAKWNETASWRYVDGNGRLQLGRTAVAGAAADTGLLFDTLGLNAKRSIPAKSMGATLRVMDIDVPDGCATNTTQTVSTSRARVIGSLFNARPGGPVAGDRTGDVLAQVRVGRASNSTDAEGVLRVTGVLSQCTTPDCSFSVGLSSQDLGTAALGQRVKALIKWSRATNTVAFSRDGGAAKVSSYTLADGALPAVVFHQVSLRHDLPNCLSAPAPRASISAEIDDVIFSD</sequence>
<keyword evidence="3" id="KW-1185">Reference proteome</keyword>
<protein>
    <submittedName>
        <fullName evidence="2">Uncharacterized protein</fullName>
    </submittedName>
</protein>
<dbReference type="RefSeq" id="WP_163459749.1">
    <property type="nucleotide sequence ID" value="NZ_JAAGOH010000045.1"/>
</dbReference>
<gene>
    <name evidence="2" type="ORF">G3A44_21260</name>
</gene>
<dbReference type="Proteomes" id="UP000484255">
    <property type="component" value="Unassembled WGS sequence"/>
</dbReference>
<dbReference type="AlphaFoldDB" id="A0A7C9TMZ0"/>
<accession>A0A7C9TMZ0</accession>
<organism evidence="2 3">
    <name type="scientific">Ideonella livida</name>
    <dbReference type="NCBI Taxonomy" id="2707176"/>
    <lineage>
        <taxon>Bacteria</taxon>
        <taxon>Pseudomonadati</taxon>
        <taxon>Pseudomonadota</taxon>
        <taxon>Betaproteobacteria</taxon>
        <taxon>Burkholderiales</taxon>
        <taxon>Sphaerotilaceae</taxon>
        <taxon>Ideonella</taxon>
    </lineage>
</organism>